<comment type="similarity">
    <text evidence="1">Belongs to the peptidase C40 family.</text>
</comment>
<feature type="domain" description="NlpC/P60" evidence="6">
    <location>
        <begin position="250"/>
        <end position="392"/>
    </location>
</feature>
<dbReference type="InterPro" id="IPR000064">
    <property type="entry name" value="NLP_P60_dom"/>
</dbReference>
<reference evidence="7" key="1">
    <citation type="submission" date="2023-03" db="EMBL/GenBank/DDBJ databases">
        <title>Andean soil-derived lignocellulolytic bacterial consortium as a source of novel taxa and putative plastic-active enzymes.</title>
        <authorList>
            <person name="Diaz-Garcia L."/>
            <person name="Chuvochina M."/>
            <person name="Feuerriegel G."/>
            <person name="Bunk B."/>
            <person name="Sproer C."/>
            <person name="Streit W.R."/>
            <person name="Rodriguez L.M."/>
            <person name="Overmann J."/>
            <person name="Jimenez D.J."/>
        </authorList>
    </citation>
    <scope>NUCLEOTIDE SEQUENCE</scope>
    <source>
        <strain evidence="7">MAG 3858</strain>
    </source>
</reference>
<keyword evidence="5" id="KW-0732">Signal</keyword>
<accession>A0AAJ5WAY0</accession>
<evidence type="ECO:0000313" key="8">
    <source>
        <dbReference type="Proteomes" id="UP001214530"/>
    </source>
</evidence>
<dbReference type="InterPro" id="IPR041382">
    <property type="entry name" value="SH3_16"/>
</dbReference>
<feature type="chain" id="PRO_5042535702" evidence="5">
    <location>
        <begin position="25"/>
        <end position="414"/>
    </location>
</feature>
<dbReference type="Gene3D" id="2.30.30.40">
    <property type="entry name" value="SH3 Domains"/>
    <property type="match status" value="2"/>
</dbReference>
<sequence>MTAVQSKACCLLSLLLFFSLEMQASVVLDTMLVHKIKAIVERVAKIEAPDQRTDVFNFEITGDDVPALKLETTLPTGAAALTAALKREGLMISIITNLLPAADLQGQVYGVVRLSVANNRKHPSHPAEMVTQMLMGTPVQILKREKGYSLVRSPDRYISWVETDALAVMDKAGFEAWQQADKLMYTADYGTAYSKSDMKSQRVSDLVKGDLLKLIGKESGFYKVAYPDGRIAYILVKAAENYKKWVSRPNPDAAQILATAKTLIGTPYIWGGTSMKGVDCSGFTKTCFFLNGIILPRDASQQALIGESVDIYEGDTVSLDKCLKNLKAGDLLFFAAAKGKSVNPRVTHTAIYMEDGKFIQAAGMVRINSLVPSAPDYADAQVPTLVGARRMLNGIGTPQITRIDQHELYTTTKP</sequence>
<evidence type="ECO:0000256" key="4">
    <source>
        <dbReference type="ARBA" id="ARBA00022807"/>
    </source>
</evidence>
<keyword evidence="4" id="KW-0788">Thiol protease</keyword>
<dbReference type="Gene3D" id="3.90.1720.10">
    <property type="entry name" value="endopeptidase domain like (from Nostoc punctiforme)"/>
    <property type="match status" value="1"/>
</dbReference>
<name>A0AAJ5WAY0_9SPHI</name>
<dbReference type="InterPro" id="IPR038765">
    <property type="entry name" value="Papain-like_cys_pep_sf"/>
</dbReference>
<dbReference type="GO" id="GO:0008234">
    <property type="term" value="F:cysteine-type peptidase activity"/>
    <property type="evidence" value="ECO:0007669"/>
    <property type="project" value="UniProtKB-KW"/>
</dbReference>
<proteinExistence type="inferred from homology"/>
<evidence type="ECO:0000313" key="7">
    <source>
        <dbReference type="EMBL" id="WEK20069.1"/>
    </source>
</evidence>
<dbReference type="PANTHER" id="PTHR47053">
    <property type="entry name" value="MUREIN DD-ENDOPEPTIDASE MEPH-RELATED"/>
    <property type="match status" value="1"/>
</dbReference>
<dbReference type="Proteomes" id="UP001214530">
    <property type="component" value="Chromosome"/>
</dbReference>
<dbReference type="Pfam" id="PF18348">
    <property type="entry name" value="SH3_16"/>
    <property type="match status" value="1"/>
</dbReference>
<dbReference type="GO" id="GO:0006508">
    <property type="term" value="P:proteolysis"/>
    <property type="evidence" value="ECO:0007669"/>
    <property type="project" value="UniProtKB-KW"/>
</dbReference>
<evidence type="ECO:0000259" key="6">
    <source>
        <dbReference type="PROSITE" id="PS51935"/>
    </source>
</evidence>
<gene>
    <name evidence="7" type="ORF">P0Y49_02735</name>
</gene>
<evidence type="ECO:0000256" key="3">
    <source>
        <dbReference type="ARBA" id="ARBA00022801"/>
    </source>
</evidence>
<dbReference type="InterPro" id="IPR051202">
    <property type="entry name" value="Peptidase_C40"/>
</dbReference>
<organism evidence="7 8">
    <name type="scientific">Candidatus Pedobacter colombiensis</name>
    <dbReference type="NCBI Taxonomy" id="3121371"/>
    <lineage>
        <taxon>Bacteria</taxon>
        <taxon>Pseudomonadati</taxon>
        <taxon>Bacteroidota</taxon>
        <taxon>Sphingobacteriia</taxon>
        <taxon>Sphingobacteriales</taxon>
        <taxon>Sphingobacteriaceae</taxon>
        <taxon>Pedobacter</taxon>
    </lineage>
</organism>
<evidence type="ECO:0000256" key="2">
    <source>
        <dbReference type="ARBA" id="ARBA00022670"/>
    </source>
</evidence>
<dbReference type="EMBL" id="CP119313">
    <property type="protein sequence ID" value="WEK20069.1"/>
    <property type="molecule type" value="Genomic_DNA"/>
</dbReference>
<dbReference type="Pfam" id="PF00877">
    <property type="entry name" value="NLPC_P60"/>
    <property type="match status" value="1"/>
</dbReference>
<keyword evidence="3" id="KW-0378">Hydrolase</keyword>
<dbReference type="PANTHER" id="PTHR47053:SF1">
    <property type="entry name" value="MUREIN DD-ENDOPEPTIDASE MEPH-RELATED"/>
    <property type="match status" value="1"/>
</dbReference>
<evidence type="ECO:0000256" key="1">
    <source>
        <dbReference type="ARBA" id="ARBA00007074"/>
    </source>
</evidence>
<evidence type="ECO:0000256" key="5">
    <source>
        <dbReference type="SAM" id="SignalP"/>
    </source>
</evidence>
<protein>
    <submittedName>
        <fullName evidence="7">C40 family peptidase</fullName>
    </submittedName>
</protein>
<dbReference type="PROSITE" id="PS51935">
    <property type="entry name" value="NLPC_P60"/>
    <property type="match status" value="1"/>
</dbReference>
<keyword evidence="2" id="KW-0645">Protease</keyword>
<dbReference type="AlphaFoldDB" id="A0AAJ5WAY0"/>
<dbReference type="SUPFAM" id="SSF54001">
    <property type="entry name" value="Cysteine proteinases"/>
    <property type="match status" value="1"/>
</dbReference>
<feature type="signal peptide" evidence="5">
    <location>
        <begin position="1"/>
        <end position="24"/>
    </location>
</feature>